<organism evidence="2 3">
    <name type="scientific">Alcanivorax quisquiliarum</name>
    <dbReference type="NCBI Taxonomy" id="2933565"/>
    <lineage>
        <taxon>Bacteria</taxon>
        <taxon>Pseudomonadati</taxon>
        <taxon>Pseudomonadota</taxon>
        <taxon>Gammaproteobacteria</taxon>
        <taxon>Oceanospirillales</taxon>
        <taxon>Alcanivoracaceae</taxon>
        <taxon>Alcanivorax</taxon>
    </lineage>
</organism>
<keyword evidence="3" id="KW-1185">Reference proteome</keyword>
<dbReference type="RefSeq" id="WP_246948872.1">
    <property type="nucleotide sequence ID" value="NZ_JALKII010000002.1"/>
</dbReference>
<accession>A0ABT0E550</accession>
<evidence type="ECO:0000256" key="1">
    <source>
        <dbReference type="SAM" id="MobiDB-lite"/>
    </source>
</evidence>
<dbReference type="EMBL" id="JALKII010000002">
    <property type="protein sequence ID" value="MCK0536950.1"/>
    <property type="molecule type" value="Genomic_DNA"/>
</dbReference>
<reference evidence="2" key="1">
    <citation type="submission" date="2022-04" db="EMBL/GenBank/DDBJ databases">
        <title>Alcanivorax sp. CY1518 draft genome sequence.</title>
        <authorList>
            <person name="Zhao G."/>
            <person name="An M."/>
        </authorList>
    </citation>
    <scope>NUCLEOTIDE SEQUENCE</scope>
    <source>
        <strain evidence="2">CY1518</strain>
    </source>
</reference>
<name>A0ABT0E550_9GAMM</name>
<dbReference type="Proteomes" id="UP001165524">
    <property type="component" value="Unassembled WGS sequence"/>
</dbReference>
<comment type="caution">
    <text evidence="2">The sequence shown here is derived from an EMBL/GenBank/DDBJ whole genome shotgun (WGS) entry which is preliminary data.</text>
</comment>
<evidence type="ECO:0000313" key="2">
    <source>
        <dbReference type="EMBL" id="MCK0536950.1"/>
    </source>
</evidence>
<sequence>MKRRFIAGAVCPECGALDKIVRVEHGGTLWMECVACDMRKDLDAAPETPATQAAPGESKAVVWKPGKP</sequence>
<evidence type="ECO:0000313" key="3">
    <source>
        <dbReference type="Proteomes" id="UP001165524"/>
    </source>
</evidence>
<protein>
    <submittedName>
        <fullName evidence="2">YheV family putative metal-binding protein</fullName>
    </submittedName>
</protein>
<gene>
    <name evidence="2" type="ORF">MU846_04440</name>
</gene>
<proteinExistence type="predicted"/>
<feature type="region of interest" description="Disordered" evidence="1">
    <location>
        <begin position="47"/>
        <end position="68"/>
    </location>
</feature>
<dbReference type="Pfam" id="PF09526">
    <property type="entry name" value="DUF2387"/>
    <property type="match status" value="1"/>
</dbReference>
<dbReference type="InterPro" id="IPR012658">
    <property type="entry name" value="YheV"/>
</dbReference>